<accession>A0A4R6SZI6</accession>
<sequence length="187" mass="21452">MNILKQIKNLFTGASPAKAVSCNFIFPYATDPEVKRKQIWENLQKGLLFEDTGVLIPWTATYMEIHRIAVKRRDSGDRTNYFLGEHNILDGFHSFVGVMKWADKKSNEPFMYTDEYLGTDDVGNEKFLMLKDKLTALLGTPNRIDLEKFGHNDIGSIEWQQGEIIISLTGIEQFACKYRMYIGLDAD</sequence>
<reference evidence="1 2" key="1">
    <citation type="submission" date="2019-03" db="EMBL/GenBank/DDBJ databases">
        <title>Genomic Encyclopedia of Archaeal and Bacterial Type Strains, Phase II (KMG-II): from individual species to whole genera.</title>
        <authorList>
            <person name="Goeker M."/>
        </authorList>
    </citation>
    <scope>NUCLEOTIDE SEQUENCE [LARGE SCALE GENOMIC DNA]</scope>
    <source>
        <strain evidence="1 2">DSM 19035</strain>
    </source>
</reference>
<dbReference type="OrthoDB" id="176168at2"/>
<keyword evidence="2" id="KW-1185">Reference proteome</keyword>
<dbReference type="RefSeq" id="WP_133574573.1">
    <property type="nucleotide sequence ID" value="NZ_SNYC01000003.1"/>
</dbReference>
<dbReference type="AlphaFoldDB" id="A0A4R6SZI6"/>
<comment type="caution">
    <text evidence="1">The sequence shown here is derived from an EMBL/GenBank/DDBJ whole genome shotgun (WGS) entry which is preliminary data.</text>
</comment>
<gene>
    <name evidence="1" type="ORF">ATK78_0625</name>
</gene>
<dbReference type="EMBL" id="SNYC01000003">
    <property type="protein sequence ID" value="TDQ11502.1"/>
    <property type="molecule type" value="Genomic_DNA"/>
</dbReference>
<organism evidence="1 2">
    <name type="scientific">Pedobacter metabolipauper</name>
    <dbReference type="NCBI Taxonomy" id="425513"/>
    <lineage>
        <taxon>Bacteria</taxon>
        <taxon>Pseudomonadati</taxon>
        <taxon>Bacteroidota</taxon>
        <taxon>Sphingobacteriia</taxon>
        <taxon>Sphingobacteriales</taxon>
        <taxon>Sphingobacteriaceae</taxon>
        <taxon>Pedobacter</taxon>
    </lineage>
</organism>
<name>A0A4R6SZI6_9SPHI</name>
<protein>
    <submittedName>
        <fullName evidence="1">Uncharacterized protein</fullName>
    </submittedName>
</protein>
<proteinExistence type="predicted"/>
<dbReference type="Proteomes" id="UP000295620">
    <property type="component" value="Unassembled WGS sequence"/>
</dbReference>
<evidence type="ECO:0000313" key="1">
    <source>
        <dbReference type="EMBL" id="TDQ11502.1"/>
    </source>
</evidence>
<evidence type="ECO:0000313" key="2">
    <source>
        <dbReference type="Proteomes" id="UP000295620"/>
    </source>
</evidence>